<proteinExistence type="predicted"/>
<dbReference type="AlphaFoldDB" id="A0A2P2Q0Z2"/>
<evidence type="ECO:0000313" key="1">
    <source>
        <dbReference type="EMBL" id="MBX60660.1"/>
    </source>
</evidence>
<protein>
    <submittedName>
        <fullName evidence="1">Uncharacterized protein</fullName>
    </submittedName>
</protein>
<reference evidence="1" key="1">
    <citation type="submission" date="2018-02" db="EMBL/GenBank/DDBJ databases">
        <title>Rhizophora mucronata_Transcriptome.</title>
        <authorList>
            <person name="Meera S.P."/>
            <person name="Sreeshan A."/>
            <person name="Augustine A."/>
        </authorList>
    </citation>
    <scope>NUCLEOTIDE SEQUENCE</scope>
    <source>
        <tissue evidence="1">Leaf</tissue>
    </source>
</reference>
<dbReference type="EMBL" id="GGEC01080176">
    <property type="protein sequence ID" value="MBX60660.1"/>
    <property type="molecule type" value="Transcribed_RNA"/>
</dbReference>
<accession>A0A2P2Q0Z2</accession>
<sequence length="23" mass="2826">MQNLSNRLAEISCKLKFWKLFKK</sequence>
<organism evidence="1">
    <name type="scientific">Rhizophora mucronata</name>
    <name type="common">Asiatic mangrove</name>
    <dbReference type="NCBI Taxonomy" id="61149"/>
    <lineage>
        <taxon>Eukaryota</taxon>
        <taxon>Viridiplantae</taxon>
        <taxon>Streptophyta</taxon>
        <taxon>Embryophyta</taxon>
        <taxon>Tracheophyta</taxon>
        <taxon>Spermatophyta</taxon>
        <taxon>Magnoliopsida</taxon>
        <taxon>eudicotyledons</taxon>
        <taxon>Gunneridae</taxon>
        <taxon>Pentapetalae</taxon>
        <taxon>rosids</taxon>
        <taxon>fabids</taxon>
        <taxon>Malpighiales</taxon>
        <taxon>Rhizophoraceae</taxon>
        <taxon>Rhizophora</taxon>
    </lineage>
</organism>
<name>A0A2P2Q0Z2_RHIMU</name>